<gene>
    <name evidence="1" type="ORF">RRG08_061586</name>
</gene>
<keyword evidence="2" id="KW-1185">Reference proteome</keyword>
<accession>A0AAE1D3Z1</accession>
<protein>
    <submittedName>
        <fullName evidence="1">Uncharacterized protein</fullName>
    </submittedName>
</protein>
<dbReference type="Proteomes" id="UP001283361">
    <property type="component" value="Unassembled WGS sequence"/>
</dbReference>
<organism evidence="1 2">
    <name type="scientific">Elysia crispata</name>
    <name type="common">lettuce slug</name>
    <dbReference type="NCBI Taxonomy" id="231223"/>
    <lineage>
        <taxon>Eukaryota</taxon>
        <taxon>Metazoa</taxon>
        <taxon>Spiralia</taxon>
        <taxon>Lophotrochozoa</taxon>
        <taxon>Mollusca</taxon>
        <taxon>Gastropoda</taxon>
        <taxon>Heterobranchia</taxon>
        <taxon>Euthyneura</taxon>
        <taxon>Panpulmonata</taxon>
        <taxon>Sacoglossa</taxon>
        <taxon>Placobranchoidea</taxon>
        <taxon>Plakobranchidae</taxon>
        <taxon>Elysia</taxon>
    </lineage>
</organism>
<comment type="caution">
    <text evidence="1">The sequence shown here is derived from an EMBL/GenBank/DDBJ whole genome shotgun (WGS) entry which is preliminary data.</text>
</comment>
<evidence type="ECO:0000313" key="2">
    <source>
        <dbReference type="Proteomes" id="UP001283361"/>
    </source>
</evidence>
<dbReference type="EMBL" id="JAWDGP010005499">
    <property type="protein sequence ID" value="KAK3756526.1"/>
    <property type="molecule type" value="Genomic_DNA"/>
</dbReference>
<proteinExistence type="predicted"/>
<reference evidence="1" key="1">
    <citation type="journal article" date="2023" name="G3 (Bethesda)">
        <title>A reference genome for the long-term kleptoplast-retaining sea slug Elysia crispata morphotype clarki.</title>
        <authorList>
            <person name="Eastman K.E."/>
            <person name="Pendleton A.L."/>
            <person name="Shaikh M.A."/>
            <person name="Suttiyut T."/>
            <person name="Ogas R."/>
            <person name="Tomko P."/>
            <person name="Gavelis G."/>
            <person name="Widhalm J.R."/>
            <person name="Wisecaver J.H."/>
        </authorList>
    </citation>
    <scope>NUCLEOTIDE SEQUENCE</scope>
    <source>
        <strain evidence="1">ECLA1</strain>
    </source>
</reference>
<name>A0AAE1D3Z1_9GAST</name>
<sequence length="151" mass="16586">MLILRFRFTTEFTGSEELGSVHVNTLVQHTTAERGHIVFQAMYLAVPVNLTGTASTTGTTRPWTSTDRISPCSQQYCLPFGRYSLYTTKELEFETISECLTSSHQYGGNSTSIKISPIISPCPTLLTARDSSVQLPAPLEHCLLALITGAR</sequence>
<dbReference type="AlphaFoldDB" id="A0AAE1D3Z1"/>
<evidence type="ECO:0000313" key="1">
    <source>
        <dbReference type="EMBL" id="KAK3756526.1"/>
    </source>
</evidence>